<dbReference type="Gene3D" id="2.30.240.10">
    <property type="entry name" value="At5g01610-like"/>
    <property type="match status" value="1"/>
</dbReference>
<dbReference type="PANTHER" id="PTHR31676">
    <property type="entry name" value="T31J12.3 PROTEIN-RELATED"/>
    <property type="match status" value="1"/>
</dbReference>
<evidence type="ECO:0008006" key="5">
    <source>
        <dbReference type="Google" id="ProtNLM"/>
    </source>
</evidence>
<organism evidence="2">
    <name type="scientific">Daucus carota subsp. sativus</name>
    <name type="common">Carrot</name>
    <dbReference type="NCBI Taxonomy" id="79200"/>
    <lineage>
        <taxon>Eukaryota</taxon>
        <taxon>Viridiplantae</taxon>
        <taxon>Streptophyta</taxon>
        <taxon>Embryophyta</taxon>
        <taxon>Tracheophyta</taxon>
        <taxon>Spermatophyta</taxon>
        <taxon>Magnoliopsida</taxon>
        <taxon>eudicotyledons</taxon>
        <taxon>Gunneridae</taxon>
        <taxon>Pentapetalae</taxon>
        <taxon>asterids</taxon>
        <taxon>campanulids</taxon>
        <taxon>Apiales</taxon>
        <taxon>Apiaceae</taxon>
        <taxon>Apioideae</taxon>
        <taxon>Scandiceae</taxon>
        <taxon>Daucinae</taxon>
        <taxon>Daucus</taxon>
        <taxon>Daucus sect. Daucus</taxon>
    </lineage>
</organism>
<dbReference type="InterPro" id="IPR036758">
    <property type="entry name" value="At5g01610-like"/>
</dbReference>
<dbReference type="OMA" id="CKPEGGL"/>
<dbReference type="Gramene" id="KZM90134">
    <property type="protein sequence ID" value="KZM90134"/>
    <property type="gene ID" value="DCAR_022501"/>
</dbReference>
<dbReference type="Pfam" id="PF04398">
    <property type="entry name" value="DUF538"/>
    <property type="match status" value="1"/>
</dbReference>
<reference evidence="3" key="2">
    <citation type="submission" date="2022-03" db="EMBL/GenBank/DDBJ databases">
        <title>Draft title - Genomic analysis of global carrot germplasm unveils the trajectory of domestication and the origin of high carotenoid orange carrot.</title>
        <authorList>
            <person name="Iorizzo M."/>
            <person name="Ellison S."/>
            <person name="Senalik D."/>
            <person name="Macko-Podgorni A."/>
            <person name="Grzebelus D."/>
            <person name="Bostan H."/>
            <person name="Rolling W."/>
            <person name="Curaba J."/>
            <person name="Simon P."/>
        </authorList>
    </citation>
    <scope>NUCLEOTIDE SEQUENCE</scope>
    <source>
        <tissue evidence="3">Leaf</tissue>
    </source>
</reference>
<dbReference type="AlphaFoldDB" id="A0A164VCI5"/>
<feature type="chain" id="PRO_5007853867" description="Xylanase inhibitor N-terminal domain-containing protein" evidence="1">
    <location>
        <begin position="27"/>
        <end position="158"/>
    </location>
</feature>
<evidence type="ECO:0000313" key="3">
    <source>
        <dbReference type="EMBL" id="WOH04247.1"/>
    </source>
</evidence>
<dbReference type="PANTHER" id="PTHR31676:SF151">
    <property type="entry name" value="DUF538 FAMILY PROTEIN"/>
    <property type="match status" value="1"/>
</dbReference>
<gene>
    <name evidence="2" type="ORF">DCAR_022501</name>
    <name evidence="3" type="ORF">DCAR_0623656</name>
</gene>
<evidence type="ECO:0000313" key="2">
    <source>
        <dbReference type="EMBL" id="KZM90134.1"/>
    </source>
</evidence>
<dbReference type="EMBL" id="LNRQ01000006">
    <property type="protein sequence ID" value="KZM90134.1"/>
    <property type="molecule type" value="Genomic_DNA"/>
</dbReference>
<keyword evidence="4" id="KW-1185">Reference proteome</keyword>
<reference evidence="2" key="1">
    <citation type="journal article" date="2016" name="Nat. Genet.">
        <title>A high-quality carrot genome assembly provides new insights into carotenoid accumulation and asterid genome evolution.</title>
        <authorList>
            <person name="Iorizzo M."/>
            <person name="Ellison S."/>
            <person name="Senalik D."/>
            <person name="Zeng P."/>
            <person name="Satapoomin P."/>
            <person name="Huang J."/>
            <person name="Bowman M."/>
            <person name="Iovene M."/>
            <person name="Sanseverino W."/>
            <person name="Cavagnaro P."/>
            <person name="Yildiz M."/>
            <person name="Macko-Podgorni A."/>
            <person name="Moranska E."/>
            <person name="Grzebelus E."/>
            <person name="Grzebelus D."/>
            <person name="Ashrafi H."/>
            <person name="Zheng Z."/>
            <person name="Cheng S."/>
            <person name="Spooner D."/>
            <person name="Van Deynze A."/>
            <person name="Simon P."/>
        </authorList>
    </citation>
    <scope>NUCLEOTIDE SEQUENCE [LARGE SCALE GENOMIC DNA]</scope>
    <source>
        <tissue evidence="2">Leaf</tissue>
    </source>
</reference>
<dbReference type="InterPro" id="IPR007493">
    <property type="entry name" value="DUF538"/>
</dbReference>
<proteinExistence type="predicted"/>
<dbReference type="Proteomes" id="UP000077755">
    <property type="component" value="Chromosome 6"/>
</dbReference>
<evidence type="ECO:0000313" key="4">
    <source>
        <dbReference type="Proteomes" id="UP000077755"/>
    </source>
</evidence>
<dbReference type="SUPFAM" id="SSF141562">
    <property type="entry name" value="At5g01610-like"/>
    <property type="match status" value="1"/>
</dbReference>
<dbReference type="STRING" id="79200.A0A164VCI5"/>
<feature type="signal peptide" evidence="1">
    <location>
        <begin position="1"/>
        <end position="26"/>
    </location>
</feature>
<keyword evidence="1" id="KW-0732">Signal</keyword>
<sequence length="158" mass="17352">MANSPFSSPLIAFLLTISSLFHLSHCTTTSIHDFLRQNGLPGGLFPKDVKSYTISETGLLEVYLDSPCLAKFDTMAYYETVVRGNLTYGGLTGVEGFSQEELFLWLPVLDIILDDPLSGIILFDIGLAHKNLSLSLFEDPPDCAPQSQGNCFSSCLFF</sequence>
<dbReference type="FunFam" id="2.30.240.10:FF:000002">
    <property type="entry name" value="Uncharacterized protein At3g07460"/>
    <property type="match status" value="1"/>
</dbReference>
<protein>
    <recommendedName>
        <fullName evidence="5">Xylanase inhibitor N-terminal domain-containing protein</fullName>
    </recommendedName>
</protein>
<accession>A0A164VCI5</accession>
<name>A0A164VCI5_DAUCS</name>
<evidence type="ECO:0000256" key="1">
    <source>
        <dbReference type="SAM" id="SignalP"/>
    </source>
</evidence>
<dbReference type="EMBL" id="CP093348">
    <property type="protein sequence ID" value="WOH04247.1"/>
    <property type="molecule type" value="Genomic_DNA"/>
</dbReference>